<comment type="caution">
    <text evidence="4">The sequence shown here is derived from an EMBL/GenBank/DDBJ whole genome shotgun (WGS) entry which is preliminary data.</text>
</comment>
<gene>
    <name evidence="4" type="ORF">Fmac_026368</name>
</gene>
<evidence type="ECO:0000256" key="1">
    <source>
        <dbReference type="ARBA" id="ARBA00022679"/>
    </source>
</evidence>
<keyword evidence="1" id="KW-0808">Transferase</keyword>
<keyword evidence="2" id="KW-0315">Glutamine amidotransferase</keyword>
<dbReference type="InterPro" id="IPR017932">
    <property type="entry name" value="GATase_2_dom"/>
</dbReference>
<name>A0ABD1LEN6_9FABA</name>
<dbReference type="PROSITE" id="PS51278">
    <property type="entry name" value="GATASE_TYPE_2"/>
    <property type="match status" value="1"/>
</dbReference>
<dbReference type="InterPro" id="IPR000836">
    <property type="entry name" value="PRTase_dom"/>
</dbReference>
<dbReference type="PANTHER" id="PTHR11907">
    <property type="entry name" value="AMIDOPHOSPHORIBOSYLTRANSFERASE"/>
    <property type="match status" value="1"/>
</dbReference>
<dbReference type="Gene3D" id="3.40.50.2020">
    <property type="match status" value="1"/>
</dbReference>
<dbReference type="SUPFAM" id="SSF56235">
    <property type="entry name" value="N-terminal nucleophile aminohydrolases (Ntn hydrolases)"/>
    <property type="match status" value="1"/>
</dbReference>
<protein>
    <recommendedName>
        <fullName evidence="3">Glutamine amidotransferase type-2 domain-containing protein</fullName>
    </recommendedName>
</protein>
<dbReference type="Gene3D" id="3.60.20.10">
    <property type="entry name" value="Glutamine Phosphoribosylpyrophosphate, subunit 1, domain 1"/>
    <property type="match status" value="1"/>
</dbReference>
<dbReference type="SUPFAM" id="SSF53271">
    <property type="entry name" value="PRTase-like"/>
    <property type="match status" value="1"/>
</dbReference>
<dbReference type="GO" id="GO:0016740">
    <property type="term" value="F:transferase activity"/>
    <property type="evidence" value="ECO:0007669"/>
    <property type="project" value="UniProtKB-KW"/>
</dbReference>
<proteinExistence type="predicted"/>
<dbReference type="InterPro" id="IPR029055">
    <property type="entry name" value="Ntn_hydrolases_N"/>
</dbReference>
<evidence type="ECO:0000313" key="5">
    <source>
        <dbReference type="Proteomes" id="UP001603857"/>
    </source>
</evidence>
<sequence length="278" mass="31232">MIKGAYSIFFLTKDKLVAVRDPFGFRPLVMGCRSNDAVVFASETCAFDLIEAIYEREVFRGKVIVVDKNSLQSLYLMTHPQPKQCIFEHIYFALPSSVVFGSSIYDSRRQFGEILVTESPVDCEVLIIVPDSDAFAALGYAAKARVPFQQGLIRSHYVGRTFIEPSQKICDFGMKLKLSPVRAVLEGKHMVVVDDSVVRGTTSSKIVRLLKEAGAKEVHMRIVSPPIIGSCYYGVDTPSSEELISNRISASGTHLRNTIFKMKMERHVIRLCHARHFY</sequence>
<evidence type="ECO:0000259" key="3">
    <source>
        <dbReference type="PROSITE" id="PS51278"/>
    </source>
</evidence>
<keyword evidence="5" id="KW-1185">Reference proteome</keyword>
<feature type="domain" description="Glutamine amidotransferase type-2" evidence="3">
    <location>
        <begin position="1"/>
        <end position="69"/>
    </location>
</feature>
<organism evidence="4 5">
    <name type="scientific">Flemingia macrophylla</name>
    <dbReference type="NCBI Taxonomy" id="520843"/>
    <lineage>
        <taxon>Eukaryota</taxon>
        <taxon>Viridiplantae</taxon>
        <taxon>Streptophyta</taxon>
        <taxon>Embryophyta</taxon>
        <taxon>Tracheophyta</taxon>
        <taxon>Spermatophyta</taxon>
        <taxon>Magnoliopsida</taxon>
        <taxon>eudicotyledons</taxon>
        <taxon>Gunneridae</taxon>
        <taxon>Pentapetalae</taxon>
        <taxon>rosids</taxon>
        <taxon>fabids</taxon>
        <taxon>Fabales</taxon>
        <taxon>Fabaceae</taxon>
        <taxon>Papilionoideae</taxon>
        <taxon>50 kb inversion clade</taxon>
        <taxon>NPAAA clade</taxon>
        <taxon>indigoferoid/millettioid clade</taxon>
        <taxon>Phaseoleae</taxon>
        <taxon>Flemingia</taxon>
    </lineage>
</organism>
<dbReference type="InterPro" id="IPR029057">
    <property type="entry name" value="PRTase-like"/>
</dbReference>
<dbReference type="Proteomes" id="UP001603857">
    <property type="component" value="Unassembled WGS sequence"/>
</dbReference>
<evidence type="ECO:0000256" key="2">
    <source>
        <dbReference type="ARBA" id="ARBA00022962"/>
    </source>
</evidence>
<dbReference type="Pfam" id="PF13537">
    <property type="entry name" value="GATase_7"/>
    <property type="match status" value="1"/>
</dbReference>
<accession>A0ABD1LEN6</accession>
<dbReference type="CDD" id="cd06223">
    <property type="entry name" value="PRTases_typeI"/>
    <property type="match status" value="1"/>
</dbReference>
<evidence type="ECO:0000313" key="4">
    <source>
        <dbReference type="EMBL" id="KAL2321989.1"/>
    </source>
</evidence>
<dbReference type="EMBL" id="JBGMDY010000009">
    <property type="protein sequence ID" value="KAL2321989.1"/>
    <property type="molecule type" value="Genomic_DNA"/>
</dbReference>
<dbReference type="AlphaFoldDB" id="A0ABD1LEN6"/>
<reference evidence="4 5" key="1">
    <citation type="submission" date="2024-08" db="EMBL/GenBank/DDBJ databases">
        <title>Insights into the chromosomal genome structure of Flemingia macrophylla.</title>
        <authorList>
            <person name="Ding Y."/>
            <person name="Zhao Y."/>
            <person name="Bi W."/>
            <person name="Wu M."/>
            <person name="Zhao G."/>
            <person name="Gong Y."/>
            <person name="Li W."/>
            <person name="Zhang P."/>
        </authorList>
    </citation>
    <scope>NUCLEOTIDE SEQUENCE [LARGE SCALE GENOMIC DNA]</scope>
    <source>
        <strain evidence="4">DYQJB</strain>
        <tissue evidence="4">Leaf</tissue>
    </source>
</reference>